<name>A0A9D2MX01_9FIRM</name>
<dbReference type="PANTHER" id="PTHR30246">
    <property type="entry name" value="2-KETO-3-DEOXY-6-PHOSPHOGLUCONATE ALDOLASE"/>
    <property type="match status" value="1"/>
</dbReference>
<dbReference type="NCBIfam" id="TIGR01182">
    <property type="entry name" value="eda"/>
    <property type="match status" value="1"/>
</dbReference>
<dbReference type="InterPro" id="IPR031338">
    <property type="entry name" value="KDPG/KHG_AS_2"/>
</dbReference>
<protein>
    <recommendedName>
        <fullName evidence="5">2-dehydro-3-deoxy-phosphogluconate aldolase</fullName>
        <ecNumber evidence="5">4.1.2.14</ecNumber>
    </recommendedName>
</protein>
<dbReference type="PANTHER" id="PTHR30246:SF1">
    <property type="entry name" value="2-DEHYDRO-3-DEOXY-6-PHOSPHOGALACTONATE ALDOLASE-RELATED"/>
    <property type="match status" value="1"/>
</dbReference>
<evidence type="ECO:0000313" key="9">
    <source>
        <dbReference type="EMBL" id="HJB97865.1"/>
    </source>
</evidence>
<dbReference type="EC" id="4.1.2.14" evidence="5"/>
<proteinExistence type="inferred from homology"/>
<dbReference type="GO" id="GO:0008675">
    <property type="term" value="F:2-dehydro-3-deoxy-phosphogluconate aldolase activity"/>
    <property type="evidence" value="ECO:0007669"/>
    <property type="project" value="UniProtKB-EC"/>
</dbReference>
<evidence type="ECO:0000313" key="10">
    <source>
        <dbReference type="Proteomes" id="UP000826793"/>
    </source>
</evidence>
<reference evidence="9" key="2">
    <citation type="submission" date="2021-04" db="EMBL/GenBank/DDBJ databases">
        <authorList>
            <person name="Gilroy R."/>
        </authorList>
    </citation>
    <scope>NUCLEOTIDE SEQUENCE</scope>
    <source>
        <strain evidence="9">CHK185-1770</strain>
    </source>
</reference>
<dbReference type="SUPFAM" id="SSF51569">
    <property type="entry name" value="Aldolase"/>
    <property type="match status" value="1"/>
</dbReference>
<comment type="similarity">
    <text evidence="3">Belongs to the KHG/KDPG aldolase family.</text>
</comment>
<dbReference type="CDD" id="cd00452">
    <property type="entry name" value="KDPG_aldolase"/>
    <property type="match status" value="1"/>
</dbReference>
<evidence type="ECO:0000256" key="5">
    <source>
        <dbReference type="ARBA" id="ARBA00013063"/>
    </source>
</evidence>
<dbReference type="Pfam" id="PF01081">
    <property type="entry name" value="Aldolase"/>
    <property type="match status" value="1"/>
</dbReference>
<dbReference type="EMBL" id="DWXG01000038">
    <property type="protein sequence ID" value="HJB97865.1"/>
    <property type="molecule type" value="Genomic_DNA"/>
</dbReference>
<gene>
    <name evidence="9" type="ORF">H9710_04715</name>
</gene>
<dbReference type="Proteomes" id="UP000826793">
    <property type="component" value="Unassembled WGS sequence"/>
</dbReference>
<evidence type="ECO:0000256" key="8">
    <source>
        <dbReference type="ARBA" id="ARBA00023277"/>
    </source>
</evidence>
<evidence type="ECO:0000256" key="6">
    <source>
        <dbReference type="ARBA" id="ARBA00023239"/>
    </source>
</evidence>
<keyword evidence="8" id="KW-0119">Carbohydrate metabolism</keyword>
<reference evidence="9" key="1">
    <citation type="journal article" date="2021" name="PeerJ">
        <title>Extensive microbial diversity within the chicken gut microbiome revealed by metagenomics and culture.</title>
        <authorList>
            <person name="Gilroy R."/>
            <person name="Ravi A."/>
            <person name="Getino M."/>
            <person name="Pursley I."/>
            <person name="Horton D.L."/>
            <person name="Alikhan N.F."/>
            <person name="Baker D."/>
            <person name="Gharbi K."/>
            <person name="Hall N."/>
            <person name="Watson M."/>
            <person name="Adriaenssens E.M."/>
            <person name="Foster-Nyarko E."/>
            <person name="Jarju S."/>
            <person name="Secka A."/>
            <person name="Antonio M."/>
            <person name="Oren A."/>
            <person name="Chaudhuri R.R."/>
            <person name="La Ragione R."/>
            <person name="Hildebrand F."/>
            <person name="Pallen M.J."/>
        </authorList>
    </citation>
    <scope>NUCLEOTIDE SEQUENCE</scope>
    <source>
        <strain evidence="9">CHK185-1770</strain>
    </source>
</reference>
<evidence type="ECO:0000256" key="2">
    <source>
        <dbReference type="ARBA" id="ARBA00004736"/>
    </source>
</evidence>
<dbReference type="NCBIfam" id="NF004325">
    <property type="entry name" value="PRK05718.1"/>
    <property type="match status" value="1"/>
</dbReference>
<keyword evidence="7" id="KW-0704">Schiff base</keyword>
<evidence type="ECO:0000256" key="4">
    <source>
        <dbReference type="ARBA" id="ARBA00011233"/>
    </source>
</evidence>
<evidence type="ECO:0000256" key="7">
    <source>
        <dbReference type="ARBA" id="ARBA00023270"/>
    </source>
</evidence>
<dbReference type="AlphaFoldDB" id="A0A9D2MX01"/>
<keyword evidence="6" id="KW-0456">Lyase</keyword>
<dbReference type="InterPro" id="IPR031337">
    <property type="entry name" value="KDPG/KHG_AS_1"/>
</dbReference>
<evidence type="ECO:0000256" key="1">
    <source>
        <dbReference type="ARBA" id="ARBA00000654"/>
    </source>
</evidence>
<comment type="pathway">
    <text evidence="2">Carbohydrate acid metabolism; 2-dehydro-3-deoxy-D-gluconate degradation; D-glyceraldehyde 3-phosphate and pyruvate from 2-dehydro-3-deoxy-D-gluconate: step 2/2.</text>
</comment>
<dbReference type="PROSITE" id="PS00160">
    <property type="entry name" value="ALDOLASE_KDPG_KHG_2"/>
    <property type="match status" value="1"/>
</dbReference>
<organism evidence="9 10">
    <name type="scientific">Candidatus Acutalibacter pullicola</name>
    <dbReference type="NCBI Taxonomy" id="2838417"/>
    <lineage>
        <taxon>Bacteria</taxon>
        <taxon>Bacillati</taxon>
        <taxon>Bacillota</taxon>
        <taxon>Clostridia</taxon>
        <taxon>Eubacteriales</taxon>
        <taxon>Acutalibacteraceae</taxon>
        <taxon>Acutalibacter</taxon>
    </lineage>
</organism>
<sequence>MANVEQVLRDTGVIPVIKLEDEQKAVSLGRALLEGGIPAAEVTFRTPAAAKSIENIAKALPEMFVCAGTVLSVEQAKLAVDCGAKAVISPGTNRDVVEWCVKNNVPVYPGCATPSEVEAAMGMGLTTVKLFPAEVVGGVKMLQALYGPYRGVKFMPTGGISPSNVKEYLSQPNVIACGGSWLCPAGDIHEGSWAAITQRARECMALVREARS</sequence>
<accession>A0A9D2MX01</accession>
<comment type="catalytic activity">
    <reaction evidence="1">
        <text>2-dehydro-3-deoxy-6-phospho-D-gluconate = D-glyceraldehyde 3-phosphate + pyruvate</text>
        <dbReference type="Rhea" id="RHEA:17089"/>
        <dbReference type="ChEBI" id="CHEBI:15361"/>
        <dbReference type="ChEBI" id="CHEBI:57569"/>
        <dbReference type="ChEBI" id="CHEBI:59776"/>
        <dbReference type="EC" id="4.1.2.14"/>
    </reaction>
</comment>
<evidence type="ECO:0000256" key="3">
    <source>
        <dbReference type="ARBA" id="ARBA00006906"/>
    </source>
</evidence>
<dbReference type="InterPro" id="IPR000887">
    <property type="entry name" value="Aldlse_KDPG_KHG"/>
</dbReference>
<dbReference type="Gene3D" id="3.20.20.70">
    <property type="entry name" value="Aldolase class I"/>
    <property type="match status" value="1"/>
</dbReference>
<comment type="subunit">
    <text evidence="4">Homotrimer.</text>
</comment>
<dbReference type="PROSITE" id="PS00159">
    <property type="entry name" value="ALDOLASE_KDPG_KHG_1"/>
    <property type="match status" value="1"/>
</dbReference>
<comment type="caution">
    <text evidence="9">The sequence shown here is derived from an EMBL/GenBank/DDBJ whole genome shotgun (WGS) entry which is preliminary data.</text>
</comment>
<dbReference type="InterPro" id="IPR013785">
    <property type="entry name" value="Aldolase_TIM"/>
</dbReference>